<sequence length="194" mass="21668">MQGTVKWFSQEKGFGFITSENGEDHYFNVQSVQGANLPANGDKVSFESKPGNKGLRAFNVSIISKAPQQNSRHNDDRISCPSCRKKIVPRMITYRGEPEKSVCPYCAATVKKFSSCFIATAVYGDPSCKEVRALRRFRDDKLLPTSIGRGFVSFYYFLSPSIAAWLENKHKLSTAVRSMLDLIVQHITSKGSGR</sequence>
<protein>
    <recommendedName>
        <fullName evidence="2">CSD domain-containing protein</fullName>
    </recommendedName>
</protein>
<reference evidence="3 4" key="1">
    <citation type="submission" date="2014-07" db="EMBL/GenBank/DDBJ databases">
        <authorList>
            <person name="McCorrison J."/>
            <person name="Sanka R."/>
            <person name="Torralba M."/>
            <person name="Gillis M."/>
            <person name="Haft D.H."/>
            <person name="Methe B."/>
            <person name="Sutton G."/>
            <person name="Nelson K.E."/>
        </authorList>
    </citation>
    <scope>NUCLEOTIDE SEQUENCE [LARGE SCALE GENOMIC DNA]</scope>
    <source>
        <strain evidence="3 4">DNF00040</strain>
    </source>
</reference>
<dbReference type="RefSeq" id="WP_036561522.1">
    <property type="nucleotide sequence ID" value="NZ_JRNI01000148.1"/>
</dbReference>
<organism evidence="3 4">
    <name type="scientific">Oligella urethralis DNF00040</name>
    <dbReference type="NCBI Taxonomy" id="1401065"/>
    <lineage>
        <taxon>Bacteria</taxon>
        <taxon>Pseudomonadati</taxon>
        <taxon>Pseudomonadota</taxon>
        <taxon>Betaproteobacteria</taxon>
        <taxon>Burkholderiales</taxon>
        <taxon>Alcaligenaceae</taxon>
        <taxon>Oligella</taxon>
    </lineage>
</organism>
<evidence type="ECO:0000259" key="2">
    <source>
        <dbReference type="PROSITE" id="PS51857"/>
    </source>
</evidence>
<dbReference type="SMART" id="SM00357">
    <property type="entry name" value="CSP"/>
    <property type="match status" value="1"/>
</dbReference>
<dbReference type="PROSITE" id="PS51857">
    <property type="entry name" value="CSD_2"/>
    <property type="match status" value="1"/>
</dbReference>
<dbReference type="GO" id="GO:0005829">
    <property type="term" value="C:cytosol"/>
    <property type="evidence" value="ECO:0007669"/>
    <property type="project" value="UniProtKB-ARBA"/>
</dbReference>
<dbReference type="InterPro" id="IPR049886">
    <property type="entry name" value="CFI_box_CTERM_dom"/>
</dbReference>
<dbReference type="eggNOG" id="COG1278">
    <property type="taxonomic scope" value="Bacteria"/>
</dbReference>
<comment type="caution">
    <text evidence="3">The sequence shown here is derived from an EMBL/GenBank/DDBJ whole genome shotgun (WGS) entry which is preliminary data.</text>
</comment>
<keyword evidence="1" id="KW-0597">Phosphoprotein</keyword>
<dbReference type="Pfam" id="PF00313">
    <property type="entry name" value="CSD"/>
    <property type="match status" value="1"/>
</dbReference>
<gene>
    <name evidence="3" type="ORF">HMPREF2130_11975</name>
</gene>
<dbReference type="InterPro" id="IPR052069">
    <property type="entry name" value="Ca-reg_mRNA-binding_domain"/>
</dbReference>
<dbReference type="PRINTS" id="PR00050">
    <property type="entry name" value="COLDSHOCK"/>
</dbReference>
<dbReference type="Gene3D" id="2.40.50.140">
    <property type="entry name" value="Nucleic acid-binding proteins"/>
    <property type="match status" value="1"/>
</dbReference>
<dbReference type="InterPro" id="IPR002059">
    <property type="entry name" value="CSP_DNA-bd"/>
</dbReference>
<evidence type="ECO:0000313" key="4">
    <source>
        <dbReference type="Proteomes" id="UP000029629"/>
    </source>
</evidence>
<dbReference type="NCBIfam" id="NF041770">
    <property type="entry name" value="CFI_box_CTERM"/>
    <property type="match status" value="1"/>
</dbReference>
<dbReference type="eggNOG" id="COG1404">
    <property type="taxonomic scope" value="Bacteria"/>
</dbReference>
<dbReference type="OrthoDB" id="9800919at2"/>
<dbReference type="PANTHER" id="PTHR12962">
    <property type="entry name" value="CALCIUM-REGULATED HEAT STABLE PROTEIN CRHSP-24-RELATED"/>
    <property type="match status" value="1"/>
</dbReference>
<proteinExistence type="predicted"/>
<dbReference type="InterPro" id="IPR011129">
    <property type="entry name" value="CSD"/>
</dbReference>
<dbReference type="SUPFAM" id="SSF50249">
    <property type="entry name" value="Nucleic acid-binding proteins"/>
    <property type="match status" value="1"/>
</dbReference>
<feature type="domain" description="CSD" evidence="2">
    <location>
        <begin position="1"/>
        <end position="62"/>
    </location>
</feature>
<keyword evidence="4" id="KW-1185">Reference proteome</keyword>
<dbReference type="PANTHER" id="PTHR12962:SF1">
    <property type="entry name" value="COLD SHOCK DOMAIN-CONTAINING PROTEIN CG9705"/>
    <property type="match status" value="1"/>
</dbReference>
<dbReference type="GO" id="GO:0043488">
    <property type="term" value="P:regulation of mRNA stability"/>
    <property type="evidence" value="ECO:0007669"/>
    <property type="project" value="TreeGrafter"/>
</dbReference>
<dbReference type="CDD" id="cd04458">
    <property type="entry name" value="CSP_CDS"/>
    <property type="match status" value="1"/>
</dbReference>
<accession>A0A096APL8</accession>
<name>A0A096APL8_9BURK</name>
<dbReference type="InterPro" id="IPR012340">
    <property type="entry name" value="NA-bd_OB-fold"/>
</dbReference>
<dbReference type="GO" id="GO:0003730">
    <property type="term" value="F:mRNA 3'-UTR binding"/>
    <property type="evidence" value="ECO:0007669"/>
    <property type="project" value="TreeGrafter"/>
</dbReference>
<dbReference type="Proteomes" id="UP000029629">
    <property type="component" value="Unassembled WGS sequence"/>
</dbReference>
<evidence type="ECO:0000313" key="3">
    <source>
        <dbReference type="EMBL" id="KGF22974.1"/>
    </source>
</evidence>
<evidence type="ECO:0000256" key="1">
    <source>
        <dbReference type="ARBA" id="ARBA00022553"/>
    </source>
</evidence>
<dbReference type="EMBL" id="JRNI01000148">
    <property type="protein sequence ID" value="KGF22974.1"/>
    <property type="molecule type" value="Genomic_DNA"/>
</dbReference>
<dbReference type="AlphaFoldDB" id="A0A096APL8"/>